<evidence type="ECO:0000313" key="4">
    <source>
        <dbReference type="EMBL" id="CAG8563029.1"/>
    </source>
</evidence>
<comment type="similarity">
    <text evidence="1">Belongs to the glycosyltransferase 34 family.</text>
</comment>
<dbReference type="InterPro" id="IPR029044">
    <property type="entry name" value="Nucleotide-diphossugar_trans"/>
</dbReference>
<dbReference type="SUPFAM" id="SSF53448">
    <property type="entry name" value="Nucleotide-diphospho-sugar transferases"/>
    <property type="match status" value="1"/>
</dbReference>
<name>A0A9N9BGC6_9GLOM</name>
<protein>
    <submittedName>
        <fullName evidence="4">11169_t:CDS:1</fullName>
    </submittedName>
</protein>
<keyword evidence="3" id="KW-0808">Transferase</keyword>
<dbReference type="InterPro" id="IPR008630">
    <property type="entry name" value="Glyco_trans_34"/>
</dbReference>
<dbReference type="EMBL" id="CAJVPZ010005577">
    <property type="protein sequence ID" value="CAG8563029.1"/>
    <property type="molecule type" value="Genomic_DNA"/>
</dbReference>
<keyword evidence="2" id="KW-0328">Glycosyltransferase</keyword>
<evidence type="ECO:0000256" key="3">
    <source>
        <dbReference type="ARBA" id="ARBA00022679"/>
    </source>
</evidence>
<evidence type="ECO:0000313" key="5">
    <source>
        <dbReference type="Proteomes" id="UP000789396"/>
    </source>
</evidence>
<evidence type="ECO:0000256" key="1">
    <source>
        <dbReference type="ARBA" id="ARBA00005664"/>
    </source>
</evidence>
<dbReference type="OrthoDB" id="205108at2759"/>
<reference evidence="4" key="1">
    <citation type="submission" date="2021-06" db="EMBL/GenBank/DDBJ databases">
        <authorList>
            <person name="Kallberg Y."/>
            <person name="Tangrot J."/>
            <person name="Rosling A."/>
        </authorList>
    </citation>
    <scope>NUCLEOTIDE SEQUENCE</scope>
    <source>
        <strain evidence="4">IN212</strain>
    </source>
</reference>
<dbReference type="Pfam" id="PF05637">
    <property type="entry name" value="Glyco_transf_34"/>
    <property type="match status" value="1"/>
</dbReference>
<evidence type="ECO:0000256" key="2">
    <source>
        <dbReference type="ARBA" id="ARBA00022676"/>
    </source>
</evidence>
<accession>A0A9N9BGC6</accession>
<dbReference type="GO" id="GO:0006487">
    <property type="term" value="P:protein N-linked glycosylation"/>
    <property type="evidence" value="ECO:0007669"/>
    <property type="project" value="TreeGrafter"/>
</dbReference>
<dbReference type="AlphaFoldDB" id="A0A9N9BGC6"/>
<dbReference type="GO" id="GO:0000139">
    <property type="term" value="C:Golgi membrane"/>
    <property type="evidence" value="ECO:0007669"/>
    <property type="project" value="TreeGrafter"/>
</dbReference>
<comment type="caution">
    <text evidence="4">The sequence shown here is derived from an EMBL/GenBank/DDBJ whole genome shotgun (WGS) entry which is preliminary data.</text>
</comment>
<dbReference type="PANTHER" id="PTHR31306">
    <property type="entry name" value="ALPHA-1,6-MANNOSYLTRANSFERASE MNN11-RELATED"/>
    <property type="match status" value="1"/>
</dbReference>
<dbReference type="PANTHER" id="PTHR31306:SF4">
    <property type="entry name" value="ALPHA-1,2-GALACTOSYLTRANSFERASE"/>
    <property type="match status" value="1"/>
</dbReference>
<dbReference type="Gene3D" id="3.90.550.10">
    <property type="entry name" value="Spore Coat Polysaccharide Biosynthesis Protein SpsA, Chain A"/>
    <property type="match status" value="1"/>
</dbReference>
<sequence>NVGYNILRKFKAEVMEFDDIVEFSNLPNNVDWQKIILTWIQSFEKIKFSYDYVTIVDEHSVMDLKKLHRILDSSVINNYTLTPEQKFYLVWGRFDIKTADDMVIILGRGSIDTLLSFDYFTIPDKNETLIEMFPNQISLAYYYFKAENLTDKSNLFFINDQIGIIEWSNSIATVPIEKTIGVGHVYLENDVRDLIEHLSITKSTICNPITYENGKLAIAIVTSSFLYNDTCMYSVIDDVTDNKRRYAKKHGYSFVARSKEFTQQIYKKRRDVWGKIDIIEKLLPYYDWILWLDMDAVIANQDITIEQLFENFKKKVGNEKFDNISFIIARPKNDRMINAGVFLIKNSEWSRKFLRDAQKQSKYYYYGSLEQQALYIMMKTKMYKKGTLYLDQDDHTFNTFPHRYILGDFIVHWAPDNGCPAQNVLDGIKKFRQYEANKEFKFTLTHASVPTRVR</sequence>
<feature type="non-terminal residue" evidence="4">
    <location>
        <position position="454"/>
    </location>
</feature>
<organism evidence="4 5">
    <name type="scientific">Racocetra fulgida</name>
    <dbReference type="NCBI Taxonomy" id="60492"/>
    <lineage>
        <taxon>Eukaryota</taxon>
        <taxon>Fungi</taxon>
        <taxon>Fungi incertae sedis</taxon>
        <taxon>Mucoromycota</taxon>
        <taxon>Glomeromycotina</taxon>
        <taxon>Glomeromycetes</taxon>
        <taxon>Diversisporales</taxon>
        <taxon>Gigasporaceae</taxon>
        <taxon>Racocetra</taxon>
    </lineage>
</organism>
<gene>
    <name evidence="4" type="ORF">RFULGI_LOCUS5144</name>
</gene>
<proteinExistence type="inferred from homology"/>
<dbReference type="Proteomes" id="UP000789396">
    <property type="component" value="Unassembled WGS sequence"/>
</dbReference>
<dbReference type="GO" id="GO:0016757">
    <property type="term" value="F:glycosyltransferase activity"/>
    <property type="evidence" value="ECO:0007669"/>
    <property type="project" value="UniProtKB-KW"/>
</dbReference>
<keyword evidence="5" id="KW-1185">Reference proteome</keyword>